<keyword evidence="1" id="KW-0472">Membrane</keyword>
<dbReference type="EMBL" id="JASBNA010000039">
    <property type="protein sequence ID" value="KAK7681698.1"/>
    <property type="molecule type" value="Genomic_DNA"/>
</dbReference>
<sequence length="479" mass="54008">MVQPFLPNRLPAGSVDEDMKKSEQYFGDPNRPWWFKIAREVRESDESKVRNYKEDIDTLLVFGALFSVVITTLVIESYRSLRQDPADLTVQILLQVSQQLSSYHVSGQFSNSTIPSFSLPSFTPSRSMIIVNVMWFGSLMISLMAASYGMLVKQWLREYLANRDASPLARLRIRSFRYPALAKWKVFEIVGILPLLLQLALGLFFVGLCYFASSIHPAIQWTVIPLVVIWASLFILAAFAPVVSASCPYKMTCLKDVTTQLRRAKLMMFNKVMHTSAHTLSVVEEDDIAKNDTTDFDALVQVDVTQADDGLISLALADLGRQHQGPNLISFIFTIFNHRDSTITPANIDDLPNILYLSLPLLQAAYTAITKALRVEYGKTIAFHGSQLVKWDEWVQDSFRLLLLMSRSTSQFNETLGNCLSIAHPDVLDDLMNPVMASAGWSEEQKAMFVKTVIQLINPSSMDSDYLRPLRLRNLSAQS</sequence>
<feature type="transmembrane region" description="Helical" evidence="1">
    <location>
        <begin position="56"/>
        <end position="75"/>
    </location>
</feature>
<evidence type="ECO:0000256" key="1">
    <source>
        <dbReference type="SAM" id="Phobius"/>
    </source>
</evidence>
<dbReference type="InterPro" id="IPR045338">
    <property type="entry name" value="DUF6535"/>
</dbReference>
<dbReference type="Proteomes" id="UP001385951">
    <property type="component" value="Unassembled WGS sequence"/>
</dbReference>
<comment type="caution">
    <text evidence="3">The sequence shown here is derived from an EMBL/GenBank/DDBJ whole genome shotgun (WGS) entry which is preliminary data.</text>
</comment>
<reference evidence="3 4" key="1">
    <citation type="submission" date="2022-09" db="EMBL/GenBank/DDBJ databases">
        <authorList>
            <person name="Palmer J.M."/>
        </authorList>
    </citation>
    <scope>NUCLEOTIDE SEQUENCE [LARGE SCALE GENOMIC DNA]</scope>
    <source>
        <strain evidence="3 4">DSM 7382</strain>
    </source>
</reference>
<dbReference type="AlphaFoldDB" id="A0AAW0FJ07"/>
<evidence type="ECO:0000313" key="3">
    <source>
        <dbReference type="EMBL" id="KAK7681698.1"/>
    </source>
</evidence>
<keyword evidence="4" id="KW-1185">Reference proteome</keyword>
<protein>
    <recommendedName>
        <fullName evidence="2">DUF6535 domain-containing protein</fullName>
    </recommendedName>
</protein>
<accession>A0AAW0FJ07</accession>
<dbReference type="Pfam" id="PF20153">
    <property type="entry name" value="DUF6535"/>
    <property type="match status" value="1"/>
</dbReference>
<evidence type="ECO:0000259" key="2">
    <source>
        <dbReference type="Pfam" id="PF20153"/>
    </source>
</evidence>
<keyword evidence="1" id="KW-1133">Transmembrane helix</keyword>
<gene>
    <name evidence="3" type="ORF">QCA50_015045</name>
</gene>
<feature type="transmembrane region" description="Helical" evidence="1">
    <location>
        <begin position="223"/>
        <end position="243"/>
    </location>
</feature>
<name>A0AAW0FJ07_9APHY</name>
<feature type="transmembrane region" description="Helical" evidence="1">
    <location>
        <begin position="129"/>
        <end position="151"/>
    </location>
</feature>
<feature type="transmembrane region" description="Helical" evidence="1">
    <location>
        <begin position="189"/>
        <end position="211"/>
    </location>
</feature>
<proteinExistence type="predicted"/>
<organism evidence="3 4">
    <name type="scientific">Cerrena zonata</name>
    <dbReference type="NCBI Taxonomy" id="2478898"/>
    <lineage>
        <taxon>Eukaryota</taxon>
        <taxon>Fungi</taxon>
        <taxon>Dikarya</taxon>
        <taxon>Basidiomycota</taxon>
        <taxon>Agaricomycotina</taxon>
        <taxon>Agaricomycetes</taxon>
        <taxon>Polyporales</taxon>
        <taxon>Cerrenaceae</taxon>
        <taxon>Cerrena</taxon>
    </lineage>
</organism>
<feature type="domain" description="DUF6535" evidence="2">
    <location>
        <begin position="34"/>
        <end position="212"/>
    </location>
</feature>
<keyword evidence="1" id="KW-0812">Transmembrane</keyword>
<evidence type="ECO:0000313" key="4">
    <source>
        <dbReference type="Proteomes" id="UP001385951"/>
    </source>
</evidence>